<dbReference type="Pfam" id="PF00249">
    <property type="entry name" value="Myb_DNA-binding"/>
    <property type="match status" value="2"/>
</dbReference>
<dbReference type="EMBL" id="BQMJ01000021">
    <property type="protein sequence ID" value="GJQ11147.1"/>
    <property type="molecule type" value="Genomic_DNA"/>
</dbReference>
<dbReference type="InterPro" id="IPR017884">
    <property type="entry name" value="SANT_dom"/>
</dbReference>
<dbReference type="SUPFAM" id="SSF46689">
    <property type="entry name" value="Homeodomain-like"/>
    <property type="match status" value="2"/>
</dbReference>
<feature type="compositionally biased region" description="Polar residues" evidence="1">
    <location>
        <begin position="632"/>
        <end position="642"/>
    </location>
</feature>
<feature type="compositionally biased region" description="Basic and acidic residues" evidence="1">
    <location>
        <begin position="312"/>
        <end position="330"/>
    </location>
</feature>
<organism evidence="5 6">
    <name type="scientific">Galdieria partita</name>
    <dbReference type="NCBI Taxonomy" id="83374"/>
    <lineage>
        <taxon>Eukaryota</taxon>
        <taxon>Rhodophyta</taxon>
        <taxon>Bangiophyceae</taxon>
        <taxon>Galdieriales</taxon>
        <taxon>Galdieriaceae</taxon>
        <taxon>Galdieria</taxon>
    </lineage>
</organism>
<sequence>MSESFNIKNDTGDNNVAQESSNATEEVVEDGQLVYTITDSEFLNFNNFPTSSKKLKDPLSDSSSSRETVFLNEQKAPIDNNPSYTPFSKGTEAFLSKISSSAELRKETENINMRLRFLQSQLAAKEAALESRKVFLGLREQLAAKAVYISCSARKTCKIEPPEPLEVTVNRIQLENARRISESHRILEYRSSNEISTSSNIYQLLQEGNLEIQDAEEGDLVTHLKSSIQKEREAQLAKIRTLREEYFTLKDAWIERIRKMDRQRSKEGNSASRERDVWLVRAIRGVDVVKVTRNRGPSSSPMNGSTSDDETDTRLESENGKQVNEHDRHFQNNTTAVIPGQVSLFQPFEGGNVLYENPLVETYFDSLVNPWTRAEKIIFLKKFLQFGKNFRKIATFLEYKTTEDVVRYYFKNKLKLNLKLLSREYVGSRQQTWKASSAILATSGFPADSVTRRWMVDNFKGFKHTEQINNTLGEYSNCDNWRSDQRAPKTFANITGITFELQLKKILREYGLQSVSDHAPTFRNSTVCTPIGRDGYIPPYYVIEKIKVNQQKESLIERRRNGIWKVEGKTRKMDVKKYRWTNKERSIFFKLLKEIGCDWEKISEQIPTKSPLQLRAFYDEYMSQKAAEVSEGDSTNPNSSPGASEGEVGTFTRSLRKRKELKESSSTKRFRRLVIDNASKEDLNNTDSYAYDSSSVSQRWKTERFVSEDKMNSESSHDRDNPKVCVTKEWKDEQKDVEEDAFSDGTNNISRRTLDVHDLLSE</sequence>
<feature type="domain" description="SANT" evidence="3">
    <location>
        <begin position="366"/>
        <end position="417"/>
    </location>
</feature>
<dbReference type="SMART" id="SM00717">
    <property type="entry name" value="SANT"/>
    <property type="match status" value="2"/>
</dbReference>
<name>A0A9C7PWE0_9RHOD</name>
<feature type="region of interest" description="Disordered" evidence="1">
    <location>
        <begin position="707"/>
        <end position="748"/>
    </location>
</feature>
<evidence type="ECO:0000313" key="5">
    <source>
        <dbReference type="EMBL" id="GJQ11147.1"/>
    </source>
</evidence>
<feature type="domain" description="HTH myb-type" evidence="4">
    <location>
        <begin position="572"/>
        <end position="626"/>
    </location>
</feature>
<reference evidence="5" key="1">
    <citation type="journal article" date="2022" name="Proc. Natl. Acad. Sci. U.S.A.">
        <title>Life cycle and functional genomics of the unicellular red alga Galdieria for elucidating algal and plant evolution and industrial use.</title>
        <authorList>
            <person name="Hirooka S."/>
            <person name="Itabashi T."/>
            <person name="Ichinose T.M."/>
            <person name="Onuma R."/>
            <person name="Fujiwara T."/>
            <person name="Yamashita S."/>
            <person name="Jong L.W."/>
            <person name="Tomita R."/>
            <person name="Iwane A.H."/>
            <person name="Miyagishima S.Y."/>
        </authorList>
    </citation>
    <scope>NUCLEOTIDE SEQUENCE</scope>
    <source>
        <strain evidence="5">NBRC 102759</strain>
    </source>
</reference>
<dbReference type="AlphaFoldDB" id="A0A9C7PWE0"/>
<dbReference type="PROSITE" id="PS50090">
    <property type="entry name" value="MYB_LIKE"/>
    <property type="match status" value="1"/>
</dbReference>
<evidence type="ECO:0000259" key="2">
    <source>
        <dbReference type="PROSITE" id="PS50090"/>
    </source>
</evidence>
<feature type="region of interest" description="Disordered" evidence="1">
    <location>
        <begin position="291"/>
        <end position="332"/>
    </location>
</feature>
<gene>
    <name evidence="5" type="ORF">GpartN1_g2938.t1</name>
</gene>
<proteinExistence type="predicted"/>
<dbReference type="CDD" id="cd00167">
    <property type="entry name" value="SANT"/>
    <property type="match status" value="2"/>
</dbReference>
<evidence type="ECO:0000259" key="3">
    <source>
        <dbReference type="PROSITE" id="PS51293"/>
    </source>
</evidence>
<dbReference type="Gene3D" id="1.10.10.60">
    <property type="entry name" value="Homeodomain-like"/>
    <property type="match status" value="1"/>
</dbReference>
<keyword evidence="6" id="KW-1185">Reference proteome</keyword>
<feature type="region of interest" description="Disordered" evidence="1">
    <location>
        <begin position="627"/>
        <end position="663"/>
    </location>
</feature>
<dbReference type="Proteomes" id="UP001061958">
    <property type="component" value="Unassembled WGS sequence"/>
</dbReference>
<protein>
    <submittedName>
        <fullName evidence="5">Uncharacterized protein</fullName>
    </submittedName>
</protein>
<comment type="caution">
    <text evidence="5">The sequence shown here is derived from an EMBL/GenBank/DDBJ whole genome shotgun (WGS) entry which is preliminary data.</text>
</comment>
<dbReference type="PROSITE" id="PS51294">
    <property type="entry name" value="HTH_MYB"/>
    <property type="match status" value="1"/>
</dbReference>
<evidence type="ECO:0000256" key="1">
    <source>
        <dbReference type="SAM" id="MobiDB-lite"/>
    </source>
</evidence>
<feature type="region of interest" description="Disordered" evidence="1">
    <location>
        <begin position="1"/>
        <end position="27"/>
    </location>
</feature>
<dbReference type="PROSITE" id="PS51293">
    <property type="entry name" value="SANT"/>
    <property type="match status" value="1"/>
</dbReference>
<feature type="domain" description="Myb-like" evidence="2">
    <location>
        <begin position="572"/>
        <end position="622"/>
    </location>
</feature>
<reference evidence="5" key="2">
    <citation type="submission" date="2022-01" db="EMBL/GenBank/DDBJ databases">
        <authorList>
            <person name="Hirooka S."/>
            <person name="Miyagishima S.Y."/>
        </authorList>
    </citation>
    <scope>NUCLEOTIDE SEQUENCE</scope>
    <source>
        <strain evidence="5">NBRC 102759</strain>
    </source>
</reference>
<feature type="compositionally biased region" description="Basic and acidic residues" evidence="1">
    <location>
        <begin position="707"/>
        <end position="734"/>
    </location>
</feature>
<dbReference type="InterPro" id="IPR017930">
    <property type="entry name" value="Myb_dom"/>
</dbReference>
<dbReference type="InterPro" id="IPR001005">
    <property type="entry name" value="SANT/Myb"/>
</dbReference>
<dbReference type="PANTHER" id="PTHR47340:SF1">
    <property type="entry name" value="DUPLICATED HOMEODOMAIN-LIKE SUPERFAMILY PROTEIN"/>
    <property type="match status" value="1"/>
</dbReference>
<evidence type="ECO:0000259" key="4">
    <source>
        <dbReference type="PROSITE" id="PS51294"/>
    </source>
</evidence>
<accession>A0A9C7PWE0</accession>
<feature type="compositionally biased region" description="Polar residues" evidence="1">
    <location>
        <begin position="1"/>
        <end position="24"/>
    </location>
</feature>
<dbReference type="OrthoDB" id="3068at2759"/>
<feature type="compositionally biased region" description="Polar residues" evidence="1">
    <location>
        <begin position="295"/>
        <end position="306"/>
    </location>
</feature>
<dbReference type="Gene3D" id="1.20.58.1880">
    <property type="match status" value="1"/>
</dbReference>
<dbReference type="InterPro" id="IPR009057">
    <property type="entry name" value="Homeodomain-like_sf"/>
</dbReference>
<dbReference type="PANTHER" id="PTHR47340">
    <property type="entry name" value="DUPLICATED HOMEODOMAIN-LIKE SUPERFAMILY PROTEIN"/>
    <property type="match status" value="1"/>
</dbReference>
<evidence type="ECO:0000313" key="6">
    <source>
        <dbReference type="Proteomes" id="UP001061958"/>
    </source>
</evidence>